<organism evidence="2 3">
    <name type="scientific">Flavobacterium suaedae</name>
    <dbReference type="NCBI Taxonomy" id="1767027"/>
    <lineage>
        <taxon>Bacteria</taxon>
        <taxon>Pseudomonadati</taxon>
        <taxon>Bacteroidota</taxon>
        <taxon>Flavobacteriia</taxon>
        <taxon>Flavobacteriales</taxon>
        <taxon>Flavobacteriaceae</taxon>
        <taxon>Flavobacterium</taxon>
    </lineage>
</organism>
<evidence type="ECO:0000313" key="3">
    <source>
        <dbReference type="Proteomes" id="UP000615760"/>
    </source>
</evidence>
<keyword evidence="3" id="KW-1185">Reference proteome</keyword>
<name>A0ABQ1JNG3_9FLAO</name>
<dbReference type="Proteomes" id="UP000615760">
    <property type="component" value="Unassembled WGS sequence"/>
</dbReference>
<dbReference type="EMBL" id="BMJE01000002">
    <property type="protein sequence ID" value="GGB70603.1"/>
    <property type="molecule type" value="Genomic_DNA"/>
</dbReference>
<comment type="caution">
    <text evidence="2">The sequence shown here is derived from an EMBL/GenBank/DDBJ whole genome shotgun (WGS) entry which is preliminary data.</text>
</comment>
<dbReference type="InterPro" id="IPR056077">
    <property type="entry name" value="DUF7660"/>
</dbReference>
<reference evidence="3" key="1">
    <citation type="journal article" date="2019" name="Int. J. Syst. Evol. Microbiol.">
        <title>The Global Catalogue of Microorganisms (GCM) 10K type strain sequencing project: providing services to taxonomists for standard genome sequencing and annotation.</title>
        <authorList>
            <consortium name="The Broad Institute Genomics Platform"/>
            <consortium name="The Broad Institute Genome Sequencing Center for Infectious Disease"/>
            <person name="Wu L."/>
            <person name="Ma J."/>
        </authorList>
    </citation>
    <scope>NUCLEOTIDE SEQUENCE [LARGE SCALE GENOMIC DNA]</scope>
    <source>
        <strain evidence="3">CGMCC 1.15461</strain>
    </source>
</reference>
<feature type="domain" description="DUF7660" evidence="1">
    <location>
        <begin position="10"/>
        <end position="83"/>
    </location>
</feature>
<dbReference type="Pfam" id="PF24693">
    <property type="entry name" value="DUF7660"/>
    <property type="match status" value="1"/>
</dbReference>
<evidence type="ECO:0000259" key="1">
    <source>
        <dbReference type="Pfam" id="PF24693"/>
    </source>
</evidence>
<proteinExistence type="predicted"/>
<protein>
    <recommendedName>
        <fullName evidence="1">DUF7660 domain-containing protein</fullName>
    </recommendedName>
</protein>
<evidence type="ECO:0000313" key="2">
    <source>
        <dbReference type="EMBL" id="GGB70603.1"/>
    </source>
</evidence>
<accession>A0ABQ1JNG3</accession>
<dbReference type="RefSeq" id="WP_188619978.1">
    <property type="nucleotide sequence ID" value="NZ_BMJE01000002.1"/>
</dbReference>
<sequence>MSNNKYSIDSKQDFIRFVCELYKDFKSQPENWENNTLELFLEAMAAYAEDIQGYYDNTNQNIDANKASWQVFADILMGAKIYE</sequence>
<gene>
    <name evidence="2" type="ORF">GCM10007424_08210</name>
</gene>